<sequence length="1049" mass="115945">MAPFESPEVVASGIKEKIDSLLAQADRLYLGSSTGSLHIYTAKHNQPEDDAAAHEASFQLEEIKKGAARRSIEQLGFLKDVNSLVVLSEMNINLLPLPSLSPPTPLTQAKAAFSFAIHSSVQDIQEATSSAPTELDQPKPKPIPTLVTRLLVGCRRKAVLYTWKDGEAQEAKEAPLPHSARSIAFLNPDSACFAYSPTEYAIFNLSTMTAVDIVTPLPTTTSVGVGAMGALSGLTGYMTLGLAAKPKPIAVKTAESEVLITKDTEGFFIGPDAKTARTTTLEWPAPPEDLSVLKPYIFSVLPAGTVAVAQQEPLPTAKGSTQPSEPSLYTTSVLQIRSSLSLGVAQTIPFPFSSSPQSPTVPIGTALPPVPNSTLRLLTPSPTKPHLFLLSTPTDKAAAAAEGSSIWQFTMKPWADQIDELVLAGQYSDALDLLGSIDETALPDKVQRRTRIRALNAVSQFRAGRFDEAIDTFIELDFNPAKVVALYPEAVSGRLAVPQDRWIPLYGGPIVDDDSHSIAPSTAESEEKDKDTEKNSPGIGHWKNRFQKFIDRGQVPKDDDSASIISARRKTGLHGDLNRSIETLVRFLTDRRPKLGKSLEAMKITPQNQDQKYPPLSKTSVEDLFALPDAPLASLTPEQLLRFAQIVDTALYKAYLIIRPTLLSSLCRVPNWCEVSELEEDLRSRKKYSELKDLYHGKGAHAKALELLKKIAEDETDLEDKLDPSIRYLQKLGPEHLPQIFESAKWIFDADKDMAFQIFLSEDVELPAHPVADYLEKIDPRLCIRYLEHLLEEKEESASDFHDRLAGLYLSQTLAAKKRGDEGKGILNSRCLRREMYTKLLTFLDSNDRYGIDRLYGQLSTTDLFEARAILLGRLGRHDQALELYVYRLQDYRKAEEYAPGSATSSVFLTLLRIYLRPTSNAVDASTLLRPALDLISRHGPRLDSVETLKLLPPLVTTHDLKEFLVDAVRAPIFDARVTRGISKARNDQVARRLVALQARRVKVTDTRICPQCHKRIGNSVIAVHSPHGEVTHYQCREAFSRKLQGRPL</sequence>
<evidence type="ECO:0000256" key="3">
    <source>
        <dbReference type="ARBA" id="ARBA00038201"/>
    </source>
</evidence>
<keyword evidence="2" id="KW-0472">Membrane</keyword>
<dbReference type="GO" id="GO:0006914">
    <property type="term" value="P:autophagy"/>
    <property type="evidence" value="ECO:0007669"/>
    <property type="project" value="TreeGrafter"/>
</dbReference>
<gene>
    <name evidence="7" type="ORF">DFP72DRAFT_1099012</name>
</gene>
<dbReference type="EMBL" id="JACGCI010000014">
    <property type="protein sequence ID" value="KAF6759874.1"/>
    <property type="molecule type" value="Genomic_DNA"/>
</dbReference>
<reference evidence="7 8" key="1">
    <citation type="submission" date="2020-07" db="EMBL/GenBank/DDBJ databases">
        <title>Comparative genomics of pyrophilous fungi reveals a link between fire events and developmental genes.</title>
        <authorList>
            <consortium name="DOE Joint Genome Institute"/>
            <person name="Steindorff A.S."/>
            <person name="Carver A."/>
            <person name="Calhoun S."/>
            <person name="Stillman K."/>
            <person name="Liu H."/>
            <person name="Lipzen A."/>
            <person name="Pangilinan J."/>
            <person name="Labutti K."/>
            <person name="Bruns T.D."/>
            <person name="Grigoriev I.V."/>
        </authorList>
    </citation>
    <scope>NUCLEOTIDE SEQUENCE [LARGE SCALE GENOMIC DNA]</scope>
    <source>
        <strain evidence="7 8">CBS 144469</strain>
    </source>
</reference>
<evidence type="ECO:0000256" key="5">
    <source>
        <dbReference type="SAM" id="MobiDB-lite"/>
    </source>
</evidence>
<dbReference type="Pfam" id="PF00780">
    <property type="entry name" value="CNH"/>
    <property type="match status" value="1"/>
</dbReference>
<evidence type="ECO:0000256" key="2">
    <source>
        <dbReference type="ARBA" id="ARBA00023136"/>
    </source>
</evidence>
<dbReference type="InterPro" id="IPR032914">
    <property type="entry name" value="Vam6/VPS39/TRAP1"/>
</dbReference>
<dbReference type="GO" id="GO:0006886">
    <property type="term" value="P:intracellular protein transport"/>
    <property type="evidence" value="ECO:0007669"/>
    <property type="project" value="UniProtKB-UniRule"/>
</dbReference>
<comment type="similarity">
    <text evidence="3">Belongs to the VAM6/VPS39 family.</text>
</comment>
<dbReference type="OrthoDB" id="5325112at2759"/>
<feature type="compositionally biased region" description="Basic and acidic residues" evidence="5">
    <location>
        <begin position="525"/>
        <end position="534"/>
    </location>
</feature>
<evidence type="ECO:0000313" key="8">
    <source>
        <dbReference type="Proteomes" id="UP000521943"/>
    </source>
</evidence>
<dbReference type="GO" id="GO:0000329">
    <property type="term" value="C:fungal-type vacuole membrane"/>
    <property type="evidence" value="ECO:0007669"/>
    <property type="project" value="TreeGrafter"/>
</dbReference>
<dbReference type="GO" id="GO:0012505">
    <property type="term" value="C:endomembrane system"/>
    <property type="evidence" value="ECO:0007669"/>
    <property type="project" value="UniProtKB-SubCell"/>
</dbReference>
<dbReference type="Pfam" id="PF10366">
    <property type="entry name" value="Vps39_1"/>
    <property type="match status" value="1"/>
</dbReference>
<dbReference type="Proteomes" id="UP000521943">
    <property type="component" value="Unassembled WGS sequence"/>
</dbReference>
<dbReference type="InterPro" id="IPR019452">
    <property type="entry name" value="VPS39/TGF_beta_rcpt-assoc_1"/>
</dbReference>
<feature type="domain" description="CNH" evidence="6">
    <location>
        <begin position="15"/>
        <end position="337"/>
    </location>
</feature>
<dbReference type="InterPro" id="IPR000547">
    <property type="entry name" value="Clathrin_H-chain/VPS_repeat"/>
</dbReference>
<dbReference type="GO" id="GO:0034058">
    <property type="term" value="P:endosomal vesicle fusion"/>
    <property type="evidence" value="ECO:0007669"/>
    <property type="project" value="TreeGrafter"/>
</dbReference>
<feature type="repeat" description="CHCR" evidence="4">
    <location>
        <begin position="758"/>
        <end position="924"/>
    </location>
</feature>
<evidence type="ECO:0000256" key="4">
    <source>
        <dbReference type="PROSITE-ProRule" id="PRU01006"/>
    </source>
</evidence>
<dbReference type="AlphaFoldDB" id="A0A8H6MBJ1"/>
<dbReference type="PROSITE" id="PS50236">
    <property type="entry name" value="CHCR"/>
    <property type="match status" value="1"/>
</dbReference>
<proteinExistence type="inferred from homology"/>
<dbReference type="PANTHER" id="PTHR12894">
    <property type="entry name" value="CNH DOMAIN CONTAINING"/>
    <property type="match status" value="1"/>
</dbReference>
<evidence type="ECO:0000313" key="7">
    <source>
        <dbReference type="EMBL" id="KAF6759874.1"/>
    </source>
</evidence>
<dbReference type="InterPro" id="IPR019453">
    <property type="entry name" value="VPS39/TGFA1_Znf"/>
</dbReference>
<organism evidence="7 8">
    <name type="scientific">Ephemerocybe angulata</name>
    <dbReference type="NCBI Taxonomy" id="980116"/>
    <lineage>
        <taxon>Eukaryota</taxon>
        <taxon>Fungi</taxon>
        <taxon>Dikarya</taxon>
        <taxon>Basidiomycota</taxon>
        <taxon>Agaricomycotina</taxon>
        <taxon>Agaricomycetes</taxon>
        <taxon>Agaricomycetidae</taxon>
        <taxon>Agaricales</taxon>
        <taxon>Agaricineae</taxon>
        <taxon>Psathyrellaceae</taxon>
        <taxon>Ephemerocybe</taxon>
    </lineage>
</organism>
<dbReference type="Pfam" id="PF10367">
    <property type="entry name" value="zf-Vps39_C"/>
    <property type="match status" value="1"/>
</dbReference>
<feature type="region of interest" description="Disordered" evidence="5">
    <location>
        <begin position="514"/>
        <end position="541"/>
    </location>
</feature>
<dbReference type="PROSITE" id="PS50219">
    <property type="entry name" value="CNH"/>
    <property type="match status" value="1"/>
</dbReference>
<keyword evidence="8" id="KW-1185">Reference proteome</keyword>
<protein>
    <recommendedName>
        <fullName evidence="6">CNH domain-containing protein</fullName>
    </recommendedName>
</protein>
<evidence type="ECO:0000256" key="1">
    <source>
        <dbReference type="ARBA" id="ARBA00004184"/>
    </source>
</evidence>
<accession>A0A8H6MBJ1</accession>
<dbReference type="InterPro" id="IPR001180">
    <property type="entry name" value="CNH_dom"/>
</dbReference>
<evidence type="ECO:0000259" key="6">
    <source>
        <dbReference type="PROSITE" id="PS50219"/>
    </source>
</evidence>
<comment type="subcellular location">
    <subcellularLocation>
        <location evidence="1">Endomembrane system</location>
        <topology evidence="1">Peripheral membrane protein</topology>
    </subcellularLocation>
</comment>
<dbReference type="PANTHER" id="PTHR12894:SF49">
    <property type="entry name" value="VAM6_VPS39-LIKE PROTEIN"/>
    <property type="match status" value="1"/>
</dbReference>
<comment type="caution">
    <text evidence="7">The sequence shown here is derived from an EMBL/GenBank/DDBJ whole genome shotgun (WGS) entry which is preliminary data.</text>
</comment>
<name>A0A8H6MBJ1_9AGAR</name>